<accession>A0A1B7LBC2</accession>
<evidence type="ECO:0000259" key="2">
    <source>
        <dbReference type="Pfam" id="PF07833"/>
    </source>
</evidence>
<dbReference type="RefSeq" id="WP_066670978.1">
    <property type="nucleotide sequence ID" value="NZ_LYVF01000192.1"/>
</dbReference>
<dbReference type="InterPro" id="IPR012854">
    <property type="entry name" value="Cu_amine_oxidase-like_N"/>
</dbReference>
<sequence>MRKSRKLVAVLATLVMLMAMMIPMAAPAFAGTTNVTSSVPNIVQPYYGQLTTIKINGLSISGTDQIQVVLPSGVNFLTGTFSDGTNNYNSVPFSVYNGAVTESVTQTLTTPMTGNVIWTPQYVPDSQQVPNGVSLISVDTLQPQLLAFTVKSNGNGNAGYIRINMPVSVTSAASGPIQAIVQDNIVAVTAGKVTIGNAVTGGTVTSVTTTATVAQNSSDSVSFLINENSAKALGQGGGEIHIDLPSHFTWATPSITLAGGFPANAVTSSVTTNSSGNSRMVLQVVNPSVGTPGSILVNTKISADYNAPTGDITATFGGTDPGFTATTATVGTCGNYNVSTTQGNLPTIYTGQTGENVGTFTIAESVKNTLITGRSLSITLPGGVRWTDSNLPIPVVQTGSAQLINASLSNDGQTVTYEIQNSGGSATTIQFQQGEVNVDSTVAPGNLTAKISGSGVDQTVDIAKIAAPVTGVATGSVPDVMIGKPAQSASDFTITEAAAGAIMANYGNGKNQAYLDIIAPSGVTFASIPTIKVTSGDLNLSPSGATLTDYNGVLNSRISIPVSNGSNKASTITVSNVKLNIDNTVGVGPVSLVLGGSALVDPSTQMVKDSNGNLISTNTRLVNGSYVASVQVANCTTPISKTTGGSAVFTIGSTSYTVNGQTYTADVAPYTKDGRTFVPVRYAAMALGVTPDNILYQNGVVTIVKGSTIVQMTLGSKTMKVNGASVSMDVPASTTNGRTMLPLRWLGMALGATFNWDASSQTVTVSIQ</sequence>
<dbReference type="Proteomes" id="UP000078532">
    <property type="component" value="Unassembled WGS sequence"/>
</dbReference>
<evidence type="ECO:0000313" key="3">
    <source>
        <dbReference type="EMBL" id="OAT79801.1"/>
    </source>
</evidence>
<feature type="domain" description="Copper amine oxidase-like N-terminal" evidence="2">
    <location>
        <begin position="657"/>
        <end position="765"/>
    </location>
</feature>
<dbReference type="OrthoDB" id="2023214at2"/>
<keyword evidence="4" id="KW-1185">Reference proteome</keyword>
<name>A0A1B7LBC2_9FIRM</name>
<proteinExistence type="predicted"/>
<dbReference type="STRING" id="1838280.A6M21_15245"/>
<keyword evidence="1" id="KW-0732">Signal</keyword>
<reference evidence="3 4" key="1">
    <citation type="submission" date="2016-04" db="EMBL/GenBank/DDBJ databases">
        <authorList>
            <person name="Evans L.H."/>
            <person name="Alamgir A."/>
            <person name="Owens N."/>
            <person name="Weber N.D."/>
            <person name="Virtaneva K."/>
            <person name="Barbian K."/>
            <person name="Babar A."/>
            <person name="Rosenke K."/>
        </authorList>
    </citation>
    <scope>NUCLEOTIDE SEQUENCE [LARGE SCALE GENOMIC DNA]</scope>
    <source>
        <strain evidence="3 4">LMa1</strain>
    </source>
</reference>
<evidence type="ECO:0000313" key="4">
    <source>
        <dbReference type="Proteomes" id="UP000078532"/>
    </source>
</evidence>
<feature type="chain" id="PRO_5039609876" description="Copper amine oxidase-like N-terminal domain-containing protein" evidence="1">
    <location>
        <begin position="31"/>
        <end position="768"/>
    </location>
</feature>
<protein>
    <recommendedName>
        <fullName evidence="2">Copper amine oxidase-like N-terminal domain-containing protein</fullName>
    </recommendedName>
</protein>
<dbReference type="AlphaFoldDB" id="A0A1B7LBC2"/>
<dbReference type="Pfam" id="PF07833">
    <property type="entry name" value="Cu_amine_oxidN1"/>
    <property type="match status" value="1"/>
</dbReference>
<dbReference type="EMBL" id="LYVF01000192">
    <property type="protein sequence ID" value="OAT79801.1"/>
    <property type="molecule type" value="Genomic_DNA"/>
</dbReference>
<comment type="caution">
    <text evidence="3">The sequence shown here is derived from an EMBL/GenBank/DDBJ whole genome shotgun (WGS) entry which is preliminary data.</text>
</comment>
<dbReference type="SUPFAM" id="SSF55383">
    <property type="entry name" value="Copper amine oxidase, domain N"/>
    <property type="match status" value="2"/>
</dbReference>
<dbReference type="Gene3D" id="3.30.457.10">
    <property type="entry name" value="Copper amine oxidase-like, N-terminal domain"/>
    <property type="match status" value="2"/>
</dbReference>
<organism evidence="3 4">
    <name type="scientific">Desulfotomaculum copahuensis</name>
    <dbReference type="NCBI Taxonomy" id="1838280"/>
    <lineage>
        <taxon>Bacteria</taxon>
        <taxon>Bacillati</taxon>
        <taxon>Bacillota</taxon>
        <taxon>Clostridia</taxon>
        <taxon>Eubacteriales</taxon>
        <taxon>Desulfotomaculaceae</taxon>
        <taxon>Desulfotomaculum</taxon>
    </lineage>
</organism>
<evidence type="ECO:0000256" key="1">
    <source>
        <dbReference type="SAM" id="SignalP"/>
    </source>
</evidence>
<feature type="signal peptide" evidence="1">
    <location>
        <begin position="1"/>
        <end position="30"/>
    </location>
</feature>
<gene>
    <name evidence="3" type="ORF">A6M21_15245</name>
</gene>
<dbReference type="InterPro" id="IPR036582">
    <property type="entry name" value="Mao_N_sf"/>
</dbReference>